<evidence type="ECO:0000256" key="8">
    <source>
        <dbReference type="ARBA" id="ARBA00022801"/>
    </source>
</evidence>
<keyword evidence="15" id="KW-0233">DNA recombination</keyword>
<dbReference type="InterPro" id="IPR043502">
    <property type="entry name" value="DNA/RNA_pol_sf"/>
</dbReference>
<keyword evidence="1" id="KW-0645">Protease</keyword>
<dbReference type="Pfam" id="PF00144">
    <property type="entry name" value="Beta-lactamase"/>
    <property type="match status" value="1"/>
</dbReference>
<dbReference type="GO" id="GO:0003677">
    <property type="term" value="F:DNA binding"/>
    <property type="evidence" value="ECO:0007669"/>
    <property type="project" value="UniProtKB-KW"/>
</dbReference>
<evidence type="ECO:0000256" key="10">
    <source>
        <dbReference type="ARBA" id="ARBA00022884"/>
    </source>
</evidence>
<evidence type="ECO:0000313" key="19">
    <source>
        <dbReference type="EMBL" id="KTB37565.1"/>
    </source>
</evidence>
<dbReference type="PROSITE" id="PS50013">
    <property type="entry name" value="CHROMO_2"/>
    <property type="match status" value="1"/>
</dbReference>
<dbReference type="GO" id="GO:0046872">
    <property type="term" value="F:metal ion binding"/>
    <property type="evidence" value="ECO:0007669"/>
    <property type="project" value="UniProtKB-KW"/>
</dbReference>
<evidence type="ECO:0000256" key="15">
    <source>
        <dbReference type="ARBA" id="ARBA00023172"/>
    </source>
</evidence>
<dbReference type="GO" id="GO:0015074">
    <property type="term" value="P:DNA integration"/>
    <property type="evidence" value="ECO:0007669"/>
    <property type="project" value="UniProtKB-KW"/>
</dbReference>
<dbReference type="SUPFAM" id="SSF56672">
    <property type="entry name" value="DNA/RNA polymerases"/>
    <property type="match status" value="1"/>
</dbReference>
<evidence type="ECO:0000256" key="1">
    <source>
        <dbReference type="ARBA" id="ARBA00022670"/>
    </source>
</evidence>
<dbReference type="Gene3D" id="3.30.420.10">
    <property type="entry name" value="Ribonuclease H-like superfamily/Ribonuclease H"/>
    <property type="match status" value="1"/>
</dbReference>
<evidence type="ECO:0008006" key="21">
    <source>
        <dbReference type="Google" id="ProtNLM"/>
    </source>
</evidence>
<dbReference type="GO" id="GO:0006508">
    <property type="term" value="P:proteolysis"/>
    <property type="evidence" value="ECO:0007669"/>
    <property type="project" value="UniProtKB-KW"/>
</dbReference>
<dbReference type="InterPro" id="IPR012337">
    <property type="entry name" value="RNaseH-like_sf"/>
</dbReference>
<proteinExistence type="predicted"/>
<keyword evidence="9" id="KW-0460">Magnesium</keyword>
<dbReference type="eggNOG" id="KOG0017">
    <property type="taxonomic scope" value="Eukaryota"/>
</dbReference>
<dbReference type="EMBL" id="LATX01001842">
    <property type="protein sequence ID" value="KTB37565.1"/>
    <property type="molecule type" value="Genomic_DNA"/>
</dbReference>
<dbReference type="InterPro" id="IPR012338">
    <property type="entry name" value="Beta-lactam/transpept-like"/>
</dbReference>
<dbReference type="GO" id="GO:0006310">
    <property type="term" value="P:DNA recombination"/>
    <property type="evidence" value="ECO:0007669"/>
    <property type="project" value="UniProtKB-KW"/>
</dbReference>
<dbReference type="Proteomes" id="UP000054988">
    <property type="component" value="Unassembled WGS sequence"/>
</dbReference>
<dbReference type="Gene3D" id="1.10.340.70">
    <property type="match status" value="1"/>
</dbReference>
<dbReference type="GO" id="GO:0003887">
    <property type="term" value="F:DNA-directed DNA polymerase activity"/>
    <property type="evidence" value="ECO:0007669"/>
    <property type="project" value="UniProtKB-KW"/>
</dbReference>
<feature type="compositionally biased region" description="Low complexity" evidence="16">
    <location>
        <begin position="653"/>
        <end position="669"/>
    </location>
</feature>
<dbReference type="InterPro" id="IPR036397">
    <property type="entry name" value="RNaseH_sf"/>
</dbReference>
<evidence type="ECO:0000256" key="7">
    <source>
        <dbReference type="ARBA" id="ARBA00022759"/>
    </source>
</evidence>
<keyword evidence="14" id="KW-0238">DNA-binding</keyword>
<feature type="compositionally biased region" description="Low complexity" evidence="16">
    <location>
        <begin position="896"/>
        <end position="905"/>
    </location>
</feature>
<evidence type="ECO:0000256" key="6">
    <source>
        <dbReference type="ARBA" id="ARBA00022750"/>
    </source>
</evidence>
<feature type="compositionally biased region" description="Pro residues" evidence="16">
    <location>
        <begin position="850"/>
        <end position="878"/>
    </location>
</feature>
<keyword evidence="7" id="KW-0255">Endonuclease</keyword>
<dbReference type="Gene3D" id="3.10.20.370">
    <property type="match status" value="1"/>
</dbReference>
<reference evidence="19 20" key="1">
    <citation type="submission" date="2015-12" db="EMBL/GenBank/DDBJ databases">
        <title>Draft genome sequence of Moniliophthora roreri, the causal agent of frosty pod rot of cacao.</title>
        <authorList>
            <person name="Aime M.C."/>
            <person name="Diaz-Valderrama J.R."/>
            <person name="Kijpornyongpan T."/>
            <person name="Phillips-Mora W."/>
        </authorList>
    </citation>
    <scope>NUCLEOTIDE SEQUENCE [LARGE SCALE GENOMIC DNA]</scope>
    <source>
        <strain evidence="19 20">MCA 2952</strain>
    </source>
</reference>
<evidence type="ECO:0000256" key="13">
    <source>
        <dbReference type="ARBA" id="ARBA00022932"/>
    </source>
</evidence>
<keyword evidence="8" id="KW-0378">Hydrolase</keyword>
<dbReference type="SUPFAM" id="SSF54160">
    <property type="entry name" value="Chromo domain-like"/>
    <property type="match status" value="1"/>
</dbReference>
<protein>
    <recommendedName>
        <fullName evidence="21">Reverse transcriptase-rnase h-integrase</fullName>
    </recommendedName>
</protein>
<feature type="region of interest" description="Disordered" evidence="16">
    <location>
        <begin position="693"/>
        <end position="905"/>
    </location>
</feature>
<dbReference type="InterPro" id="IPR041373">
    <property type="entry name" value="RT_RNaseH"/>
</dbReference>
<evidence type="ECO:0000256" key="3">
    <source>
        <dbReference type="ARBA" id="ARBA00022695"/>
    </source>
</evidence>
<dbReference type="GO" id="GO:0004190">
    <property type="term" value="F:aspartic-type endopeptidase activity"/>
    <property type="evidence" value="ECO:0007669"/>
    <property type="project" value="UniProtKB-KW"/>
</dbReference>
<sequence>MPDTEKPFLIECDASKWATGAVLRQQGTDGEWHPCGYISHSLTPTERNYEIYDRELFSIVRALESWRHYLMGRKHPITILSDHKNLMFFKTAQKLNRRQARWSLFLSQFDLQLIHTPGTKMTQSDALSRKPDHIDNNENDNDNVVMLPDKFFLRAMDIKLQNDLIENLKGETLYDDAMMTILKEGPPLIKSALEDWTTRDGLLFYKNRCYVPNKGNLQWEIVKTIHEAKGIGHPGQFNTLEQVSRDYWWPGMAKFVKIFVDGCAKCQESKTITHPNKPPLLPIEGEKDVLPFSKITMDLITDLPESGGYDTILAVVDHSSTKGVIFTPCNKTIDAEQTATLLLNNVYKRFGLPDKIISDRDPRFAAKVFQELGKQLGVKHMMSTAFHPQTDGESERVNQELEVFLRLFCSRQQDKWAEFLPFAKFAHNNRTHSTMKKSPFYLMMGYNPRPLPTAFTKTMIPSIQARLSELKKLREETYSLMELARRKMEGTTKRTFSPFTIGQKVWLEGKNLNFGYPSKKLAPKREGPFKIEAVLGPVTYKLTLPEEWKVHPVFHASLLSPYKRNEVHGRNFLKPPPDLIEGQEEHEIEAIVRHTPKRKPQRFLVSWKRYPSVENEWLWEKDFEHAKETLADYKKANKLRKILTKALHSKCLNPSPTTTSAQPQPNSSTCSITPLIEQGSLKPLKALPLSTISSEIINDRQPPSQPNRRRHRRVGIYDPRTITPPPPGERHLPQADWNILLDLPPRPLRTMSSSNLPEQRPPPSRSTISIRMDSISQNHLRVPSPDLPQSPPPRPERLRPQNLSPDTSDSESNLAPRSNRSPSPEPSSTEPLPHPLVSLSQSLQTTTPRTPGPPETGTPQPTPGTPPGLSAPPPQNEPPHPKSNVDDATTEPENPPSSSAPNPISIPEFINAINAVSGVTIHRTVATTSVQSATHTNLTISLNIAHDYEEANEFLSHSLLGVIQLLMALRRTTLIPPLYPTSPTSPTSTEEEEEAPPVYTIVRITDDREPITITTDDGEERTFVPVDTFIQDLLKEWGTPGGVSVAVVRLGSSGSWEVETKGYGVAKLQDGSNFTADTVLSIGSNSKLFSVVATGLLISNESVTPRIDWKTKIGSVIPQWEIADSYASEKASIIDLMSHRTGLPPHNFMFRKSDTLPSMDEVLEAFRRIQRGELLP</sequence>
<dbReference type="GO" id="GO:0003723">
    <property type="term" value="F:RNA binding"/>
    <property type="evidence" value="ECO:0007669"/>
    <property type="project" value="UniProtKB-KW"/>
</dbReference>
<dbReference type="PROSITE" id="PS50994">
    <property type="entry name" value="INTEGRASE"/>
    <property type="match status" value="1"/>
</dbReference>
<dbReference type="GO" id="GO:0005634">
    <property type="term" value="C:nucleus"/>
    <property type="evidence" value="ECO:0007669"/>
    <property type="project" value="UniProtKB-ARBA"/>
</dbReference>
<dbReference type="Pfam" id="PF24626">
    <property type="entry name" value="SH3_Tf2-1"/>
    <property type="match status" value="1"/>
</dbReference>
<evidence type="ECO:0000256" key="5">
    <source>
        <dbReference type="ARBA" id="ARBA00022723"/>
    </source>
</evidence>
<dbReference type="SUPFAM" id="SSF53098">
    <property type="entry name" value="Ribonuclease H-like"/>
    <property type="match status" value="1"/>
</dbReference>
<dbReference type="InterPro" id="IPR000953">
    <property type="entry name" value="Chromo/chromo_shadow_dom"/>
</dbReference>
<dbReference type="AlphaFoldDB" id="A0A0W0FML9"/>
<keyword evidence="2" id="KW-0808">Transferase</keyword>
<evidence type="ECO:0000259" key="18">
    <source>
        <dbReference type="PROSITE" id="PS50994"/>
    </source>
</evidence>
<accession>A0A0W0FML9</accession>
<feature type="domain" description="Chromo" evidence="17">
    <location>
        <begin position="586"/>
        <end position="645"/>
    </location>
</feature>
<dbReference type="SMART" id="SM00298">
    <property type="entry name" value="CHROMO"/>
    <property type="match status" value="1"/>
</dbReference>
<dbReference type="PANTHER" id="PTHR37984">
    <property type="entry name" value="PROTEIN CBG26694"/>
    <property type="match status" value="1"/>
</dbReference>
<comment type="caution">
    <text evidence="19">The sequence shown here is derived from an EMBL/GenBank/DDBJ whole genome shotgun (WGS) entry which is preliminary data.</text>
</comment>
<keyword evidence="11" id="KW-0229">DNA integration</keyword>
<gene>
    <name evidence="19" type="ORF">WG66_9861</name>
</gene>
<feature type="compositionally biased region" description="Polar residues" evidence="16">
    <location>
        <begin position="765"/>
        <end position="779"/>
    </location>
</feature>
<evidence type="ECO:0000256" key="9">
    <source>
        <dbReference type="ARBA" id="ARBA00022842"/>
    </source>
</evidence>
<dbReference type="Gene3D" id="3.40.710.10">
    <property type="entry name" value="DD-peptidase/beta-lactamase superfamily"/>
    <property type="match status" value="1"/>
</dbReference>
<dbReference type="InterPro" id="IPR050951">
    <property type="entry name" value="Retrovirus_Pol_polyprotein"/>
</dbReference>
<organism evidence="19 20">
    <name type="scientific">Moniliophthora roreri</name>
    <name type="common">Frosty pod rot fungus</name>
    <name type="synonym">Monilia roreri</name>
    <dbReference type="NCBI Taxonomy" id="221103"/>
    <lineage>
        <taxon>Eukaryota</taxon>
        <taxon>Fungi</taxon>
        <taxon>Dikarya</taxon>
        <taxon>Basidiomycota</taxon>
        <taxon>Agaricomycotina</taxon>
        <taxon>Agaricomycetes</taxon>
        <taxon>Agaricomycetidae</taxon>
        <taxon>Agaricales</taxon>
        <taxon>Marasmiineae</taxon>
        <taxon>Marasmiaceae</taxon>
        <taxon>Moniliophthora</taxon>
    </lineage>
</organism>
<feature type="compositionally biased region" description="Low complexity" evidence="16">
    <location>
        <begin position="816"/>
        <end position="831"/>
    </location>
</feature>
<keyword evidence="12" id="KW-0695">RNA-directed DNA polymerase</keyword>
<evidence type="ECO:0000256" key="16">
    <source>
        <dbReference type="SAM" id="MobiDB-lite"/>
    </source>
</evidence>
<dbReference type="FunFam" id="3.10.20.370:FF:000001">
    <property type="entry name" value="Retrovirus-related Pol polyprotein from transposon 17.6-like protein"/>
    <property type="match status" value="1"/>
</dbReference>
<keyword evidence="5" id="KW-0479">Metal-binding</keyword>
<dbReference type="InterPro" id="IPR001584">
    <property type="entry name" value="Integrase_cat-core"/>
</dbReference>
<feature type="region of interest" description="Disordered" evidence="16">
    <location>
        <begin position="651"/>
        <end position="672"/>
    </location>
</feature>
<dbReference type="GO" id="GO:0003964">
    <property type="term" value="F:RNA-directed DNA polymerase activity"/>
    <property type="evidence" value="ECO:0007669"/>
    <property type="project" value="UniProtKB-KW"/>
</dbReference>
<dbReference type="InterPro" id="IPR056924">
    <property type="entry name" value="SH3_Tf2-1"/>
</dbReference>
<dbReference type="InterPro" id="IPR041588">
    <property type="entry name" value="Integrase_H2C2"/>
</dbReference>
<evidence type="ECO:0000256" key="11">
    <source>
        <dbReference type="ARBA" id="ARBA00022908"/>
    </source>
</evidence>
<evidence type="ECO:0000256" key="14">
    <source>
        <dbReference type="ARBA" id="ARBA00023125"/>
    </source>
</evidence>
<keyword evidence="3" id="KW-0548">Nucleotidyltransferase</keyword>
<feature type="domain" description="Integrase catalytic" evidence="18">
    <location>
        <begin position="287"/>
        <end position="447"/>
    </location>
</feature>
<evidence type="ECO:0000313" key="20">
    <source>
        <dbReference type="Proteomes" id="UP000054988"/>
    </source>
</evidence>
<evidence type="ECO:0000256" key="2">
    <source>
        <dbReference type="ARBA" id="ARBA00022679"/>
    </source>
</evidence>
<keyword evidence="13" id="KW-0239">DNA-directed DNA polymerase</keyword>
<keyword evidence="10" id="KW-0694">RNA-binding</keyword>
<dbReference type="SUPFAM" id="SSF56601">
    <property type="entry name" value="beta-lactamase/transpeptidase-like"/>
    <property type="match status" value="1"/>
</dbReference>
<dbReference type="Pfam" id="PF17917">
    <property type="entry name" value="RT_RNaseH"/>
    <property type="match status" value="1"/>
</dbReference>
<keyword evidence="6" id="KW-0064">Aspartyl protease</keyword>
<feature type="compositionally biased region" description="Polar residues" evidence="16">
    <location>
        <begin position="802"/>
        <end position="815"/>
    </location>
</feature>
<dbReference type="InterPro" id="IPR001466">
    <property type="entry name" value="Beta-lactam-related"/>
</dbReference>
<dbReference type="GO" id="GO:0006338">
    <property type="term" value="P:chromatin remodeling"/>
    <property type="evidence" value="ECO:0007669"/>
    <property type="project" value="UniProtKB-ARBA"/>
</dbReference>
<dbReference type="InterPro" id="IPR016197">
    <property type="entry name" value="Chromo-like_dom_sf"/>
</dbReference>
<evidence type="ECO:0000256" key="12">
    <source>
        <dbReference type="ARBA" id="ARBA00022918"/>
    </source>
</evidence>
<dbReference type="Pfam" id="PF17921">
    <property type="entry name" value="Integrase_H2C2"/>
    <property type="match status" value="1"/>
</dbReference>
<dbReference type="Pfam" id="PF00665">
    <property type="entry name" value="rve"/>
    <property type="match status" value="1"/>
</dbReference>
<evidence type="ECO:0000256" key="4">
    <source>
        <dbReference type="ARBA" id="ARBA00022722"/>
    </source>
</evidence>
<keyword evidence="4" id="KW-0540">Nuclease</keyword>
<dbReference type="GO" id="GO:0004519">
    <property type="term" value="F:endonuclease activity"/>
    <property type="evidence" value="ECO:0007669"/>
    <property type="project" value="UniProtKB-KW"/>
</dbReference>
<evidence type="ECO:0000259" key="17">
    <source>
        <dbReference type="PROSITE" id="PS50013"/>
    </source>
</evidence>
<dbReference type="CDD" id="cd09274">
    <property type="entry name" value="RNase_HI_RT_Ty3"/>
    <property type="match status" value="1"/>
</dbReference>
<dbReference type="Gene3D" id="2.40.50.40">
    <property type="match status" value="1"/>
</dbReference>
<dbReference type="PANTHER" id="PTHR37984:SF5">
    <property type="entry name" value="PROTEIN NYNRIN-LIKE"/>
    <property type="match status" value="1"/>
</dbReference>
<name>A0A0W0FML9_MONRR</name>